<accession>A0ABN9T0N4</accession>
<organism evidence="2 3">
    <name type="scientific">Prorocentrum cordatum</name>
    <dbReference type="NCBI Taxonomy" id="2364126"/>
    <lineage>
        <taxon>Eukaryota</taxon>
        <taxon>Sar</taxon>
        <taxon>Alveolata</taxon>
        <taxon>Dinophyceae</taxon>
        <taxon>Prorocentrales</taxon>
        <taxon>Prorocentraceae</taxon>
        <taxon>Prorocentrum</taxon>
    </lineage>
</organism>
<evidence type="ECO:0000259" key="1">
    <source>
        <dbReference type="Pfam" id="PF03372"/>
    </source>
</evidence>
<name>A0ABN9T0N4_9DINO</name>
<protein>
    <recommendedName>
        <fullName evidence="1">Endonuclease/exonuclease/phosphatase domain-containing protein</fullName>
    </recommendedName>
</protein>
<dbReference type="Gene3D" id="3.60.10.10">
    <property type="entry name" value="Endonuclease/exonuclease/phosphatase"/>
    <property type="match status" value="1"/>
</dbReference>
<dbReference type="InterPro" id="IPR036691">
    <property type="entry name" value="Endo/exonu/phosph_ase_sf"/>
</dbReference>
<dbReference type="EMBL" id="CAUYUJ010014214">
    <property type="protein sequence ID" value="CAK0838306.1"/>
    <property type="molecule type" value="Genomic_DNA"/>
</dbReference>
<gene>
    <name evidence="2" type="ORF">PCOR1329_LOCUS34282</name>
</gene>
<reference evidence="2" key="1">
    <citation type="submission" date="2023-10" db="EMBL/GenBank/DDBJ databases">
        <authorList>
            <person name="Chen Y."/>
            <person name="Shah S."/>
            <person name="Dougan E. K."/>
            <person name="Thang M."/>
            <person name="Chan C."/>
        </authorList>
    </citation>
    <scope>NUCLEOTIDE SEQUENCE [LARGE SCALE GENOMIC DNA]</scope>
</reference>
<dbReference type="PANTHER" id="PTHR41349:SF1">
    <property type="entry name" value="PROTEIN CBG08683"/>
    <property type="match status" value="1"/>
</dbReference>
<evidence type="ECO:0000313" key="3">
    <source>
        <dbReference type="Proteomes" id="UP001189429"/>
    </source>
</evidence>
<proteinExistence type="predicted"/>
<dbReference type="Proteomes" id="UP001189429">
    <property type="component" value="Unassembled WGS sequence"/>
</dbReference>
<keyword evidence="3" id="KW-1185">Reference proteome</keyword>
<feature type="domain" description="Endonuclease/exonuclease/phosphatase" evidence="1">
    <location>
        <begin position="259"/>
        <end position="512"/>
    </location>
</feature>
<dbReference type="PANTHER" id="PTHR41349">
    <property type="match status" value="1"/>
</dbReference>
<sequence length="526" mass="56836">MANATYSGQWANIVGQRGNVSLQIFLNGDSLPEVIKVNDAPLTNNVCTVSSTKHGYFRGEDLDGYIYQLHVSPDFASVNGYYSRGAKLFAGPGFQEGDGISGVVCFNRTGHLLPIVLKSDLSSHADCPCTSERLFKSKRANIGGHHDDFDISVRVDDTGPYAADVDGQELQDVLCTTDPQGHHHLFGKTPGGYLWQLHLSPNLRHVNGYYSRGSEPLAGPFSAEEVDLFGVVHGASPGPLLTPDPIVLGDDGTAAFRVMSFNVWKDGGRSLERTVEVIRTLRPDIVGLQEASEATVKRIARDVGLHYYALGRQGVLSRFPLECIFDDHYGGGVVAVHAPVEGRAEPFILRHANVHLEPYPYPPYELRAEGKSAGEAINVEATTQLPILAAVLSNLCHCSASPRPPLLLTGDFNCASHLDYGAEYLAPCSALCAAAGLVDTYAEANPTHLGAWRHGVHDAPGITWAALPEEEPKKIWDRIDFVYADRGSLAAVESSSTIDSRTAGCDPWPSDHRAVLSVLRLRVPPG</sequence>
<evidence type="ECO:0000313" key="2">
    <source>
        <dbReference type="EMBL" id="CAK0838306.1"/>
    </source>
</evidence>
<dbReference type="InterPro" id="IPR005135">
    <property type="entry name" value="Endo/exonuclease/phosphatase"/>
</dbReference>
<dbReference type="SUPFAM" id="SSF56219">
    <property type="entry name" value="DNase I-like"/>
    <property type="match status" value="1"/>
</dbReference>
<dbReference type="Pfam" id="PF03372">
    <property type="entry name" value="Exo_endo_phos"/>
    <property type="match status" value="1"/>
</dbReference>
<comment type="caution">
    <text evidence="2">The sequence shown here is derived from an EMBL/GenBank/DDBJ whole genome shotgun (WGS) entry which is preliminary data.</text>
</comment>